<evidence type="ECO:0000256" key="7">
    <source>
        <dbReference type="ARBA" id="ARBA00023288"/>
    </source>
</evidence>
<dbReference type="Gene3D" id="3.30.300.210">
    <property type="entry name" value="Nutrient germinant receptor protein C, domain 3"/>
    <property type="match status" value="1"/>
</dbReference>
<evidence type="ECO:0000259" key="9">
    <source>
        <dbReference type="Pfam" id="PF25198"/>
    </source>
</evidence>
<dbReference type="InterPro" id="IPR008844">
    <property type="entry name" value="Spore_GerAC-like"/>
</dbReference>
<keyword evidence="7" id="KW-0449">Lipoprotein</keyword>
<dbReference type="PANTHER" id="PTHR35789">
    <property type="entry name" value="SPORE GERMINATION PROTEIN B3"/>
    <property type="match status" value="1"/>
</dbReference>
<evidence type="ECO:0000259" key="8">
    <source>
        <dbReference type="Pfam" id="PF05504"/>
    </source>
</evidence>
<feature type="domain" description="Spore germination protein N-terminal" evidence="9">
    <location>
        <begin position="23"/>
        <end position="191"/>
    </location>
</feature>
<evidence type="ECO:0000256" key="5">
    <source>
        <dbReference type="ARBA" id="ARBA00023136"/>
    </source>
</evidence>
<evidence type="ECO:0000313" key="11">
    <source>
        <dbReference type="Proteomes" id="UP001229346"/>
    </source>
</evidence>
<dbReference type="InterPro" id="IPR057336">
    <property type="entry name" value="GerAC_N"/>
</dbReference>
<comment type="subcellular location">
    <subcellularLocation>
        <location evidence="1">Membrane</location>
        <topology evidence="1">Lipid-anchor</topology>
    </subcellularLocation>
</comment>
<evidence type="ECO:0000256" key="4">
    <source>
        <dbReference type="ARBA" id="ARBA00022729"/>
    </source>
</evidence>
<evidence type="ECO:0000256" key="1">
    <source>
        <dbReference type="ARBA" id="ARBA00004635"/>
    </source>
</evidence>
<comment type="similarity">
    <text evidence="2">Belongs to the GerABKC lipoprotein family.</text>
</comment>
<dbReference type="PROSITE" id="PS51257">
    <property type="entry name" value="PROKAR_LIPOPROTEIN"/>
    <property type="match status" value="1"/>
</dbReference>
<proteinExistence type="inferred from homology"/>
<feature type="domain" description="Spore germination GerAC-like C-terminal" evidence="8">
    <location>
        <begin position="214"/>
        <end position="379"/>
    </location>
</feature>
<name>A0ABT9U6N2_PAEHA</name>
<dbReference type="Pfam" id="PF05504">
    <property type="entry name" value="Spore_GerAC"/>
    <property type="match status" value="1"/>
</dbReference>
<dbReference type="NCBIfam" id="TIGR02887">
    <property type="entry name" value="spore_ger_x_C"/>
    <property type="match status" value="1"/>
</dbReference>
<reference evidence="10 11" key="1">
    <citation type="submission" date="2023-07" db="EMBL/GenBank/DDBJ databases">
        <title>Sorghum-associated microbial communities from plants grown in Nebraska, USA.</title>
        <authorList>
            <person name="Schachtman D."/>
        </authorList>
    </citation>
    <scope>NUCLEOTIDE SEQUENCE [LARGE SCALE GENOMIC DNA]</scope>
    <source>
        <strain evidence="10 11">CC482</strain>
    </source>
</reference>
<keyword evidence="4" id="KW-0732">Signal</keyword>
<sequence length="394" mass="44061">MMRYISKTVAILLILMLSTGCWDRKEINDIGLVMASGLDLADNGQIQATLQVAVPAPTLLATGGSSKTGKFFLISAVGKNGVDLDQRLQQKMSRKLFFSHRSVILIGEELARKGVNDILDMFNRNPRNRLKTYMLVVKGRKAADLLQVDYPYELAPAEALKEMEMLKGEGTIVTLRDFMIASATGGMYPTTGVLEPAAFHRPGKQAADRLFRINGTAIFKSGKLAGFLNNTETHNFLWFKNNKKTDTITADMPNGQGNIGYSITSSNYKINVDSRSDPLKFHIRLKAIGYLFENNTSLDVTDANNLQVIKKAIEDRIKQDMQAFLRKIQTEYKTDIVGFGQQLQRQNPKKWRALEEKWDQYYKAAEISVSVAITISNTGAIGPPLQLKEKEIEK</sequence>
<accession>A0ABT9U6N2</accession>
<evidence type="ECO:0000256" key="2">
    <source>
        <dbReference type="ARBA" id="ARBA00007886"/>
    </source>
</evidence>
<comment type="caution">
    <text evidence="10">The sequence shown here is derived from an EMBL/GenBank/DDBJ whole genome shotgun (WGS) entry which is preliminary data.</text>
</comment>
<keyword evidence="5" id="KW-0472">Membrane</keyword>
<protein>
    <submittedName>
        <fullName evidence="10">Spore germination protein KC</fullName>
    </submittedName>
</protein>
<dbReference type="InterPro" id="IPR038501">
    <property type="entry name" value="Spore_GerAC_C_sf"/>
</dbReference>
<dbReference type="InterPro" id="IPR046953">
    <property type="entry name" value="Spore_GerAC-like_C"/>
</dbReference>
<dbReference type="EMBL" id="JAUSSU010000006">
    <property type="protein sequence ID" value="MDQ0113904.1"/>
    <property type="molecule type" value="Genomic_DNA"/>
</dbReference>
<dbReference type="Proteomes" id="UP001229346">
    <property type="component" value="Unassembled WGS sequence"/>
</dbReference>
<keyword evidence="11" id="KW-1185">Reference proteome</keyword>
<keyword evidence="3" id="KW-0309">Germination</keyword>
<dbReference type="Pfam" id="PF25198">
    <property type="entry name" value="Spore_GerAC_N"/>
    <property type="match status" value="1"/>
</dbReference>
<evidence type="ECO:0000256" key="3">
    <source>
        <dbReference type="ARBA" id="ARBA00022544"/>
    </source>
</evidence>
<evidence type="ECO:0000313" key="10">
    <source>
        <dbReference type="EMBL" id="MDQ0113904.1"/>
    </source>
</evidence>
<gene>
    <name evidence="10" type="ORF">J2T15_003347</name>
</gene>
<dbReference type="PANTHER" id="PTHR35789:SF1">
    <property type="entry name" value="SPORE GERMINATION PROTEIN B3"/>
    <property type="match status" value="1"/>
</dbReference>
<keyword evidence="6" id="KW-0564">Palmitate</keyword>
<evidence type="ECO:0000256" key="6">
    <source>
        <dbReference type="ARBA" id="ARBA00023139"/>
    </source>
</evidence>
<organism evidence="10 11">
    <name type="scientific">Paenibacillus harenae</name>
    <dbReference type="NCBI Taxonomy" id="306543"/>
    <lineage>
        <taxon>Bacteria</taxon>
        <taxon>Bacillati</taxon>
        <taxon>Bacillota</taxon>
        <taxon>Bacilli</taxon>
        <taxon>Bacillales</taxon>
        <taxon>Paenibacillaceae</taxon>
        <taxon>Paenibacillus</taxon>
    </lineage>
</organism>